<name>A0A7S3FNE6_9CHLO</name>
<feature type="region of interest" description="Disordered" evidence="8">
    <location>
        <begin position="409"/>
        <end position="453"/>
    </location>
</feature>
<dbReference type="GO" id="GO:0071004">
    <property type="term" value="C:U2-type prespliceosome"/>
    <property type="evidence" value="ECO:0007669"/>
    <property type="project" value="TreeGrafter"/>
</dbReference>
<keyword evidence="7" id="KW-0175">Coiled coil</keyword>
<dbReference type="FunFam" id="1.10.10.790:FF:000002">
    <property type="entry name" value="Splicing factor 3A subunit 1"/>
    <property type="match status" value="1"/>
</dbReference>
<keyword evidence="5" id="KW-0508">mRNA splicing</keyword>
<dbReference type="EMBL" id="HBHZ01005948">
    <property type="protein sequence ID" value="CAE0191528.1"/>
    <property type="molecule type" value="Transcribed_RNA"/>
</dbReference>
<proteinExistence type="predicted"/>
<reference evidence="10" key="1">
    <citation type="submission" date="2021-01" db="EMBL/GenBank/DDBJ databases">
        <authorList>
            <person name="Corre E."/>
            <person name="Pelletier E."/>
            <person name="Niang G."/>
            <person name="Scheremetjew M."/>
            <person name="Finn R."/>
            <person name="Kale V."/>
            <person name="Holt S."/>
            <person name="Cochrane G."/>
            <person name="Meng A."/>
            <person name="Brown T."/>
            <person name="Cohen L."/>
        </authorList>
    </citation>
    <scope>NUCLEOTIDE SEQUENCE</scope>
    <source>
        <strain evidence="10">RCC1871</strain>
    </source>
</reference>
<dbReference type="SMART" id="SM00648">
    <property type="entry name" value="SWAP"/>
    <property type="match status" value="2"/>
</dbReference>
<gene>
    <name evidence="10" type="ORF">CROS1456_LOCUS4618</name>
</gene>
<protein>
    <recommendedName>
        <fullName evidence="9">SURP motif domain-containing protein</fullName>
    </recommendedName>
</protein>
<evidence type="ECO:0000256" key="7">
    <source>
        <dbReference type="SAM" id="Coils"/>
    </source>
</evidence>
<evidence type="ECO:0000256" key="2">
    <source>
        <dbReference type="ARBA" id="ARBA00022664"/>
    </source>
</evidence>
<dbReference type="PROSITE" id="PS50128">
    <property type="entry name" value="SURP"/>
    <property type="match status" value="2"/>
</dbReference>
<dbReference type="GO" id="GO:0000381">
    <property type="term" value="P:regulation of alternative mRNA splicing, via spliceosome"/>
    <property type="evidence" value="ECO:0007669"/>
    <property type="project" value="TreeGrafter"/>
</dbReference>
<feature type="domain" description="SURP motif" evidence="9">
    <location>
        <begin position="55"/>
        <end position="97"/>
    </location>
</feature>
<accession>A0A7S3FNE6</accession>
<evidence type="ECO:0000256" key="5">
    <source>
        <dbReference type="ARBA" id="ARBA00023187"/>
    </source>
</evidence>
<evidence type="ECO:0000256" key="6">
    <source>
        <dbReference type="ARBA" id="ARBA00023242"/>
    </source>
</evidence>
<dbReference type="InterPro" id="IPR045146">
    <property type="entry name" value="SF3A1"/>
</dbReference>
<keyword evidence="4" id="KW-0677">Repeat</keyword>
<dbReference type="GO" id="GO:0045292">
    <property type="term" value="P:mRNA cis splicing, via spliceosome"/>
    <property type="evidence" value="ECO:0007669"/>
    <property type="project" value="InterPro"/>
</dbReference>
<evidence type="ECO:0000256" key="4">
    <source>
        <dbReference type="ARBA" id="ARBA00022737"/>
    </source>
</evidence>
<keyword evidence="6" id="KW-0539">Nucleus</keyword>
<keyword evidence="2" id="KW-0507">mRNA processing</keyword>
<dbReference type="FunFam" id="1.10.10.790:FF:000001">
    <property type="entry name" value="Splicing factor 3a, subunit 1"/>
    <property type="match status" value="1"/>
</dbReference>
<dbReference type="SUPFAM" id="SSF109905">
    <property type="entry name" value="Surp module (SWAP domain)"/>
    <property type="match status" value="2"/>
</dbReference>
<evidence type="ECO:0000259" key="9">
    <source>
        <dbReference type="PROSITE" id="PS50128"/>
    </source>
</evidence>
<feature type="domain" description="SURP motif" evidence="9">
    <location>
        <begin position="170"/>
        <end position="212"/>
    </location>
</feature>
<dbReference type="PANTHER" id="PTHR15316:SF1">
    <property type="entry name" value="SPLICING FACTOR 3A SUBUNIT 1"/>
    <property type="match status" value="1"/>
</dbReference>
<organism evidence="10">
    <name type="scientific">Chloropicon roscoffensis</name>
    <dbReference type="NCBI Taxonomy" id="1461544"/>
    <lineage>
        <taxon>Eukaryota</taxon>
        <taxon>Viridiplantae</taxon>
        <taxon>Chlorophyta</taxon>
        <taxon>Chloropicophyceae</taxon>
        <taxon>Chloropicales</taxon>
        <taxon>Chloropicaceae</taxon>
        <taxon>Chloropicon</taxon>
    </lineage>
</organism>
<dbReference type="InterPro" id="IPR035967">
    <property type="entry name" value="SWAP/Surp_sf"/>
</dbReference>
<dbReference type="GO" id="GO:0003723">
    <property type="term" value="F:RNA binding"/>
    <property type="evidence" value="ECO:0007669"/>
    <property type="project" value="InterPro"/>
</dbReference>
<dbReference type="GO" id="GO:0071013">
    <property type="term" value="C:catalytic step 2 spliceosome"/>
    <property type="evidence" value="ECO:0007669"/>
    <property type="project" value="TreeGrafter"/>
</dbReference>
<dbReference type="Pfam" id="PF01805">
    <property type="entry name" value="Surp"/>
    <property type="match status" value="2"/>
</dbReference>
<evidence type="ECO:0000256" key="1">
    <source>
        <dbReference type="ARBA" id="ARBA00004123"/>
    </source>
</evidence>
<comment type="subcellular location">
    <subcellularLocation>
        <location evidence="1">Nucleus</location>
    </subcellularLocation>
</comment>
<evidence type="ECO:0000256" key="3">
    <source>
        <dbReference type="ARBA" id="ARBA00022728"/>
    </source>
</evidence>
<dbReference type="Gene3D" id="1.10.10.790">
    <property type="entry name" value="Surp module"/>
    <property type="match status" value="2"/>
</dbReference>
<dbReference type="PANTHER" id="PTHR15316">
    <property type="entry name" value="SPLICEOSOME ASSOCIATED PROTEIN 114/SWAP SPLICING FACTOR-RELATED"/>
    <property type="match status" value="1"/>
</dbReference>
<dbReference type="AlphaFoldDB" id="A0A7S3FNE6"/>
<sequence length="453" mass="49430">MTVGGQGAGSAGALVAVSGAKTSVSSYAPSRQTADLPASAGTIGLILPPPDLRAIVDKTAQFIAKNGEEFEQRIIAQQKDNTKFKFLSRKDPYHAYYKAKIAECQGGSPAVAAEGGAAEGVSKPPTPAVVVKDDAQAKRGVVVDQVLETPAGEEYTVRAPDGLAPLDLDVVRLTAQFVARNGQAFLQGVASREYNNPQFHFLKATHSLNPFFSELVSAYERVLHPSAGALEALRKDESDPAGVLARCLRRLEWMRVQEEEKRSRESKEEAERTAMALIDWNDFVVVETIAFLDGEDGQLPEPLSAKDLIAVSKAEQAADEGEEAAMEVEMDEEEEELVREAQATATAVPAPEPTMKVVKNYKRPSRTEGSRANLVVSPITGELVPVDDMAEHMRISLLDPKWKEQRDAYLAKQRDTTKATDDEIARNVSSLARKMERGAEEEEEERSAKKLRK</sequence>
<evidence type="ECO:0000313" key="10">
    <source>
        <dbReference type="EMBL" id="CAE0191528.1"/>
    </source>
</evidence>
<feature type="coiled-coil region" evidence="7">
    <location>
        <begin position="311"/>
        <end position="343"/>
    </location>
</feature>
<evidence type="ECO:0000256" key="8">
    <source>
        <dbReference type="SAM" id="MobiDB-lite"/>
    </source>
</evidence>
<keyword evidence="3" id="KW-0747">Spliceosome</keyword>
<feature type="compositionally biased region" description="Basic and acidic residues" evidence="8">
    <location>
        <begin position="409"/>
        <end position="425"/>
    </location>
</feature>
<dbReference type="InterPro" id="IPR022030">
    <property type="entry name" value="SF3A1_dom"/>
</dbReference>
<dbReference type="InterPro" id="IPR000061">
    <property type="entry name" value="Surp"/>
</dbReference>
<dbReference type="Pfam" id="PF12230">
    <property type="entry name" value="PRP21_like_P"/>
    <property type="match status" value="1"/>
</dbReference>
<dbReference type="GO" id="GO:0005686">
    <property type="term" value="C:U2 snRNP"/>
    <property type="evidence" value="ECO:0007669"/>
    <property type="project" value="TreeGrafter"/>
</dbReference>